<evidence type="ECO:0000313" key="1">
    <source>
        <dbReference type="Proteomes" id="UP000887565"/>
    </source>
</evidence>
<protein>
    <submittedName>
        <fullName evidence="2">Uncharacterized protein</fullName>
    </submittedName>
</protein>
<keyword evidence="1" id="KW-1185">Reference proteome</keyword>
<reference evidence="2" key="1">
    <citation type="submission" date="2022-11" db="UniProtKB">
        <authorList>
            <consortium name="WormBaseParasite"/>
        </authorList>
    </citation>
    <scope>IDENTIFICATION</scope>
</reference>
<accession>A0A915HNQ3</accession>
<organism evidence="1 2">
    <name type="scientific">Romanomermis culicivorax</name>
    <name type="common">Nematode worm</name>
    <dbReference type="NCBI Taxonomy" id="13658"/>
    <lineage>
        <taxon>Eukaryota</taxon>
        <taxon>Metazoa</taxon>
        <taxon>Ecdysozoa</taxon>
        <taxon>Nematoda</taxon>
        <taxon>Enoplea</taxon>
        <taxon>Dorylaimia</taxon>
        <taxon>Mermithida</taxon>
        <taxon>Mermithoidea</taxon>
        <taxon>Mermithidae</taxon>
        <taxon>Romanomermis</taxon>
    </lineage>
</organism>
<proteinExistence type="predicted"/>
<dbReference type="WBParaSite" id="nRc.2.0.1.t03573-RA">
    <property type="protein sequence ID" value="nRc.2.0.1.t03573-RA"/>
    <property type="gene ID" value="nRc.2.0.1.g03573"/>
</dbReference>
<name>A0A915HNQ3_ROMCU</name>
<dbReference type="Proteomes" id="UP000887565">
    <property type="component" value="Unplaced"/>
</dbReference>
<sequence>MKTLRQRNCSWHIIHMAHLKIGAIGEGANGKAQLLLAHMATNLWLCPHVESGHPNHLNYELLQFERAFPVARLAELIRACGRAVTNNFDDDKLHHKTAANAMINPKARFVEKQWIDECKEL</sequence>
<dbReference type="AlphaFoldDB" id="A0A915HNQ3"/>
<evidence type="ECO:0000313" key="2">
    <source>
        <dbReference type="WBParaSite" id="nRc.2.0.1.t03573-RA"/>
    </source>
</evidence>